<dbReference type="InterPro" id="IPR013736">
    <property type="entry name" value="Xaa-Pro_dipept_C"/>
</dbReference>
<feature type="domain" description="Xaa-Pro dipeptidyl-peptidase C-terminal" evidence="3">
    <location>
        <begin position="285"/>
        <end position="534"/>
    </location>
</feature>
<dbReference type="PANTHER" id="PTHR43056:SF10">
    <property type="entry name" value="COCE_NOND FAMILY, PUTATIVE (AFU_ORTHOLOGUE AFUA_7G00600)-RELATED"/>
    <property type="match status" value="1"/>
</dbReference>
<evidence type="ECO:0000256" key="2">
    <source>
        <dbReference type="SAM" id="MobiDB-lite"/>
    </source>
</evidence>
<evidence type="ECO:0000256" key="1">
    <source>
        <dbReference type="ARBA" id="ARBA00022801"/>
    </source>
</evidence>
<proteinExistence type="predicted"/>
<dbReference type="InterPro" id="IPR000383">
    <property type="entry name" value="Xaa-Pro-like_dom"/>
</dbReference>
<dbReference type="Gene3D" id="1.10.3020.10">
    <property type="entry name" value="alpha-amino acid ester hydrolase ( Helical cap domain)"/>
    <property type="match status" value="1"/>
</dbReference>
<dbReference type="InterPro" id="IPR005674">
    <property type="entry name" value="CocE/Ser_esterase"/>
</dbReference>
<dbReference type="Pfam" id="PF08530">
    <property type="entry name" value="PepX_C"/>
    <property type="match status" value="1"/>
</dbReference>
<dbReference type="AlphaFoldDB" id="A0AA91BSG0"/>
<feature type="region of interest" description="Disordered" evidence="2">
    <location>
        <begin position="523"/>
        <end position="552"/>
    </location>
</feature>
<dbReference type="SMART" id="SM00939">
    <property type="entry name" value="PepX_C"/>
    <property type="match status" value="1"/>
</dbReference>
<dbReference type="SUPFAM" id="SSF53474">
    <property type="entry name" value="alpha/beta-Hydrolases"/>
    <property type="match status" value="1"/>
</dbReference>
<dbReference type="NCBIfam" id="TIGR00976">
    <property type="entry name" value="CocE_NonD"/>
    <property type="match status" value="1"/>
</dbReference>
<evidence type="ECO:0000313" key="5">
    <source>
        <dbReference type="Proteomes" id="UP000597886"/>
    </source>
</evidence>
<evidence type="ECO:0000259" key="3">
    <source>
        <dbReference type="SMART" id="SM00939"/>
    </source>
</evidence>
<reference evidence="4" key="1">
    <citation type="submission" date="2019-12" db="EMBL/GenBank/DDBJ databases">
        <title>Ruegeria JWLKs population differentiation of coral mucus and skeleton niches.</title>
        <authorList>
            <person name="Luo D."/>
        </authorList>
    </citation>
    <scope>NUCLEOTIDE SEQUENCE</scope>
    <source>
        <strain evidence="4">HKCCD6181</strain>
    </source>
</reference>
<dbReference type="PANTHER" id="PTHR43056">
    <property type="entry name" value="PEPTIDASE S9 PROLYL OLIGOPEPTIDASE"/>
    <property type="match status" value="1"/>
</dbReference>
<sequence>MSDIEIIETVWIPMPDGTKLAARLWLPETARTSPMPCILEYIPYRRRDRTRMRDESMHPHFAAAGYASIRVDIRGYGDSEGVSEDEYSHQEIQDGHDIVQWIADQDWCDGNVGMFGKSWGAYNAFQVAATRPPALKAIAPVMGTDDRWREDIHFYGGCLANDNFWWGSIMQLYNAMPPDPEIVGADRWLDMWRERLEGAEFWPAMWLEHQTHDEMWRRGSICENYSDLQVPVYFFGGWMDLYRDTPFRIAEHLGGPVKILMGPWAHLYPHEGVPGPKADFVGELIRFWDHWLKGIDTGLMDEPPLRFFLQDSAAPSGTHLQRTGRWVEEPSWPSPNIAEQTFWLNDQTLGKTAQSGTAMSICSPQSFGAAAGDMCSFAIPGDMAEDCRIDAGGALQFKGSPLTEPLDLLGQPSVDLTVSADQTQAYVAVLLVDEAPDGAQTLIARGFCNLNHRDSDTQPTPITPGEDMTVTVPLYGTGYHVPEGHRITLQIASAYWPVLWPAPQPVTLMIKSGMSRLTLPIRVQPDGSAEPRPLPEPEPPNAAPRKTHVRNGSMERSVHTDLTNGEVTHRFFLDGGVFGPVGDFRLDDIGTVLSDVSDRRYTIHPGDPLSAVATMEQTAGFDRDGWSAKIWTYSEQRATATEFHLTSRLKAWSGGELIFEEEKTHTIPRNGM</sequence>
<dbReference type="InterPro" id="IPR050585">
    <property type="entry name" value="Xaa-Pro_dipeptidyl-ppase/CocE"/>
</dbReference>
<dbReference type="Gene3D" id="2.60.120.260">
    <property type="entry name" value="Galactose-binding domain-like"/>
    <property type="match status" value="1"/>
</dbReference>
<comment type="caution">
    <text evidence="4">The sequence shown here is derived from an EMBL/GenBank/DDBJ whole genome shotgun (WGS) entry which is preliminary data.</text>
</comment>
<dbReference type="Proteomes" id="UP000597886">
    <property type="component" value="Unassembled WGS sequence"/>
</dbReference>
<protein>
    <submittedName>
        <fullName evidence="4">CocE/NonD family hydrolase</fullName>
    </submittedName>
</protein>
<dbReference type="InterPro" id="IPR008979">
    <property type="entry name" value="Galactose-bd-like_sf"/>
</dbReference>
<feature type="compositionally biased region" description="Pro residues" evidence="2">
    <location>
        <begin position="532"/>
        <end position="542"/>
    </location>
</feature>
<dbReference type="Pfam" id="PF02129">
    <property type="entry name" value="Peptidase_S15"/>
    <property type="match status" value="1"/>
</dbReference>
<gene>
    <name evidence="4" type="ORF">GS634_15955</name>
</gene>
<organism evidence="4 5">
    <name type="scientific">Ruegeria atlantica</name>
    <dbReference type="NCBI Taxonomy" id="81569"/>
    <lineage>
        <taxon>Bacteria</taxon>
        <taxon>Pseudomonadati</taxon>
        <taxon>Pseudomonadota</taxon>
        <taxon>Alphaproteobacteria</taxon>
        <taxon>Rhodobacterales</taxon>
        <taxon>Roseobacteraceae</taxon>
        <taxon>Ruegeria</taxon>
    </lineage>
</organism>
<dbReference type="GO" id="GO:0008239">
    <property type="term" value="F:dipeptidyl-peptidase activity"/>
    <property type="evidence" value="ECO:0007669"/>
    <property type="project" value="InterPro"/>
</dbReference>
<dbReference type="RefSeq" id="WP_171331194.1">
    <property type="nucleotide sequence ID" value="NZ_WVRA01000006.1"/>
</dbReference>
<dbReference type="EMBL" id="WVRA01000006">
    <property type="protein sequence ID" value="NOE19617.1"/>
    <property type="molecule type" value="Genomic_DNA"/>
</dbReference>
<name>A0AA91BSG0_9RHOB</name>
<evidence type="ECO:0000313" key="4">
    <source>
        <dbReference type="EMBL" id="NOE19617.1"/>
    </source>
</evidence>
<dbReference type="InterPro" id="IPR029058">
    <property type="entry name" value="AB_hydrolase_fold"/>
</dbReference>
<keyword evidence="1 4" id="KW-0378">Hydrolase</keyword>
<accession>A0AA91BSG0</accession>
<dbReference type="Gene3D" id="3.40.50.1820">
    <property type="entry name" value="alpha/beta hydrolase"/>
    <property type="match status" value="1"/>
</dbReference>
<dbReference type="SUPFAM" id="SSF49785">
    <property type="entry name" value="Galactose-binding domain-like"/>
    <property type="match status" value="1"/>
</dbReference>